<dbReference type="AlphaFoldDB" id="A0A8I6XQW7"/>
<dbReference type="InterPro" id="IPR032675">
    <property type="entry name" value="LRR_dom_sf"/>
</dbReference>
<dbReference type="SUPFAM" id="SSF52047">
    <property type="entry name" value="RNI-like"/>
    <property type="match status" value="1"/>
</dbReference>
<dbReference type="SUPFAM" id="SSF52058">
    <property type="entry name" value="L domain-like"/>
    <property type="match status" value="1"/>
</dbReference>
<organism evidence="2 3">
    <name type="scientific">Hordeum vulgare subsp. vulgare</name>
    <name type="common">Domesticated barley</name>
    <dbReference type="NCBI Taxonomy" id="112509"/>
    <lineage>
        <taxon>Eukaryota</taxon>
        <taxon>Viridiplantae</taxon>
        <taxon>Streptophyta</taxon>
        <taxon>Embryophyta</taxon>
        <taxon>Tracheophyta</taxon>
        <taxon>Spermatophyta</taxon>
        <taxon>Magnoliopsida</taxon>
        <taxon>Liliopsida</taxon>
        <taxon>Poales</taxon>
        <taxon>Poaceae</taxon>
        <taxon>BOP clade</taxon>
        <taxon>Pooideae</taxon>
        <taxon>Triticodae</taxon>
        <taxon>Triticeae</taxon>
        <taxon>Hordeinae</taxon>
        <taxon>Hordeum</taxon>
    </lineage>
</organism>
<dbReference type="Gene3D" id="3.80.10.10">
    <property type="entry name" value="Ribonuclease Inhibitor"/>
    <property type="match status" value="2"/>
</dbReference>
<sequence>MSMKTLKAEDISGAREELLNIVQTNIDNNIFFFHCWGGFGAATVLRSIAQAVPTMKAPPPGLQFGRTIYVDCSTWISKRVMQRKIADELKLDHETIALFEKQDEEDDINGVDQGSRDVIWKVAVIIDQTLRESRFLMIFINGSDEQVFLSQFGIPEYHCIIIWAFRRYLFTINDKTRYKSHVITGRWTSYLPSSQISAVFREETDSIISRHPCMWHMDPAMATVCCLYRLLMQHIFQSSSIFSWTLAHAPNYWMCDGIIQGSRAREISNALHKEISFSKCIPHHLMRVCDKMKEEDPKFPFVVVNDENMPFVKGSPRWVSITLMYKKLQEDTKTLLTRASSIFIQFQGTNSLCGLPNGLFERCSNLAVLTLSCCAFSFTSPPFLHCGKLRFLGLDHCTDLDNTKLEEQSCSTKWTCLNSLYVLDLRYTCWDEILSEEKVDLMENIMELNIEGVRGWRYTNKLQKRLPYLQRLRIIKPPRQAEKTSMDINESFREKSKLEILDLSGNSGMENLPTSLSIANKLEVLVLDGCCGLENVALTNSLLRSFSFDGYGAASQWTSAAELPRESSRPQRPSYDVDKKDVKTSKISLEGCTQLEFFFVRGLPNLVELDLSGCAIKVLDLRTIVMDVPNLKRLFLLGCEKLRLIKWDSDVETLKLELLCIDTRPWPETGRALRPTIVQDKRFELQVHVIAVDARLARSLYPLLRNANARDRICYISINITSSSVSGGGGVAQPQGKVGVAALYDDICNEAGSMWDFPQQPPTSHLHAHIEIGDGSCSVESELQSYEAGGLGLLMAIEAESLHVHDVSIRGHAITVFAGCVERLRWCRVERCPNLDTVFPSSTYFYYMGGPCLETIWASDLLMARCIWARVFGQDYNFKNLEHLHLHSCPSLGYALPVCWGDSFLRLKTLYIISCSGLVHIFVQTKKKHPPSSVQFPKLTTIHLHDLPSLQQICEDAETQAPALEKTRIRGCWSLRRLPALKGREPGMRRPTVEIEKDVWDALEWGGVESGHHPSLYEAPVQSRYHKRPMPRGTVLR</sequence>
<evidence type="ECO:0000313" key="3">
    <source>
        <dbReference type="Proteomes" id="UP000011116"/>
    </source>
</evidence>
<dbReference type="EnsemblPlants" id="HORVU.MOREX.r3.6HG0549500.1">
    <property type="protein sequence ID" value="HORVU.MOREX.r3.6HG0549500.1"/>
    <property type="gene ID" value="HORVU.MOREX.r3.6HG0549500"/>
</dbReference>
<dbReference type="PANTHER" id="PTHR33463">
    <property type="entry name" value="NB-ARC DOMAIN-CONTAINING PROTEIN-RELATED"/>
    <property type="match status" value="1"/>
</dbReference>
<reference evidence="2" key="3">
    <citation type="submission" date="2022-01" db="UniProtKB">
        <authorList>
            <consortium name="EnsemblPlants"/>
        </authorList>
    </citation>
    <scope>IDENTIFICATION</scope>
    <source>
        <strain evidence="2">subsp. vulgare</strain>
    </source>
</reference>
<protein>
    <recommendedName>
        <fullName evidence="1">Disease resistance protein At4g27190-like leucine-rich repeats domain-containing protein</fullName>
    </recommendedName>
</protein>
<reference evidence="2" key="2">
    <citation type="submission" date="2020-10" db="EMBL/GenBank/DDBJ databases">
        <authorList>
            <person name="Scholz U."/>
            <person name="Mascher M."/>
            <person name="Fiebig A."/>
        </authorList>
    </citation>
    <scope>NUCLEOTIDE SEQUENCE [LARGE SCALE GENOMIC DNA]</scope>
    <source>
        <strain evidence="2">cv. Morex</strain>
    </source>
</reference>
<reference evidence="3" key="1">
    <citation type="journal article" date="2012" name="Nature">
        <title>A physical, genetic and functional sequence assembly of the barley genome.</title>
        <authorList>
            <consortium name="The International Barley Genome Sequencing Consortium"/>
            <person name="Mayer K.F."/>
            <person name="Waugh R."/>
            <person name="Brown J.W."/>
            <person name="Schulman A."/>
            <person name="Langridge P."/>
            <person name="Platzer M."/>
            <person name="Fincher G.B."/>
            <person name="Muehlbauer G.J."/>
            <person name="Sato K."/>
            <person name="Close T.J."/>
            <person name="Wise R.P."/>
            <person name="Stein N."/>
        </authorList>
    </citation>
    <scope>NUCLEOTIDE SEQUENCE [LARGE SCALE GENOMIC DNA]</scope>
    <source>
        <strain evidence="3">cv. Morex</strain>
    </source>
</reference>
<dbReference type="Proteomes" id="UP000011116">
    <property type="component" value="Chromosome 6H"/>
</dbReference>
<accession>A0A8I6XQW7</accession>
<dbReference type="Gramene" id="HORVU.MOREX.r3.6HG0549500.1">
    <property type="protein sequence ID" value="HORVU.MOREX.r3.6HG0549500.1"/>
    <property type="gene ID" value="HORVU.MOREX.r3.6HG0549500"/>
</dbReference>
<dbReference type="Pfam" id="PF23247">
    <property type="entry name" value="LRR_RPS2"/>
    <property type="match status" value="1"/>
</dbReference>
<dbReference type="InterPro" id="IPR057135">
    <property type="entry name" value="At4g27190-like_LRR"/>
</dbReference>
<dbReference type="PANTHER" id="PTHR33463:SF82">
    <property type="entry name" value="NB-ARC DOMAIN-CONTAINING PROTEIN"/>
    <property type="match status" value="1"/>
</dbReference>
<dbReference type="InterPro" id="IPR050905">
    <property type="entry name" value="Plant_NBS-LRR"/>
</dbReference>
<feature type="domain" description="Disease resistance protein At4g27190-like leucine-rich repeats" evidence="1">
    <location>
        <begin position="867"/>
        <end position="978"/>
    </location>
</feature>
<keyword evidence="3" id="KW-1185">Reference proteome</keyword>
<dbReference type="Gramene" id="HORVU.MOREX.r2.6HG0456620.1">
    <property type="protein sequence ID" value="HORVU.MOREX.r2.6HG0456620.1"/>
    <property type="gene ID" value="HORVU.MOREX.r2.6HG0456620"/>
</dbReference>
<evidence type="ECO:0000313" key="2">
    <source>
        <dbReference type="EnsemblPlants" id="HORVU.MOREX.r3.6HG0549500.1"/>
    </source>
</evidence>
<proteinExistence type="predicted"/>
<evidence type="ECO:0000259" key="1">
    <source>
        <dbReference type="Pfam" id="PF23247"/>
    </source>
</evidence>
<name>A0A8I6XQW7_HORVV</name>